<dbReference type="EMBL" id="BQNB010020435">
    <property type="protein sequence ID" value="GJT95924.1"/>
    <property type="molecule type" value="Genomic_DNA"/>
</dbReference>
<comment type="caution">
    <text evidence="2">The sequence shown here is derived from an EMBL/GenBank/DDBJ whole genome shotgun (WGS) entry which is preliminary data.</text>
</comment>
<feature type="coiled-coil region" evidence="1">
    <location>
        <begin position="229"/>
        <end position="279"/>
    </location>
</feature>
<reference evidence="2" key="1">
    <citation type="journal article" date="2022" name="Int. J. Mol. Sci.">
        <title>Draft Genome of Tanacetum Coccineum: Genomic Comparison of Closely Related Tanacetum-Family Plants.</title>
        <authorList>
            <person name="Yamashiro T."/>
            <person name="Shiraishi A."/>
            <person name="Nakayama K."/>
            <person name="Satake H."/>
        </authorList>
    </citation>
    <scope>NUCLEOTIDE SEQUENCE</scope>
</reference>
<evidence type="ECO:0000313" key="2">
    <source>
        <dbReference type="EMBL" id="GJT95924.1"/>
    </source>
</evidence>
<sequence>MEQYHATWHHLSGDTWPTNDWCHKCRLSEVLYTSVRATTNFKANHVDSYDSDYDDEATANAIFMANLSLIGSINDDMVEPRYDSNILSEVPHNDTYHESNVLNSDIQELEFIENIVFDNESYDELTSNNNVISYADYMVTIGNDEDNYVPPLVQNNDRILSVIEHMKNQVEKCNMVNQETQSVNESLTTELDRYRERVKTLENESKRPDREKCLDCKLRTTICDRNIKVSDYENKVFSQRKQMENLTNQDEVEQCSVAKKCFEIEKKQLLINNDRLLEENISCDIMYTYSCSLNEVDNCGQCKSLDIVLLDLQESNKSLCELRKHFSNLEEYSITLDLAFQNHKEKMINDSRTNNNNHLVQAINNQSFEINDLKVKLQDKTLVINELKYRLAQLHGKSPVTQCESPNFDSRIQKIKDENMSLAFQVPYLVKEREHI</sequence>
<name>A0ABQ5I890_9ASTR</name>
<accession>A0ABQ5I890</accession>
<keyword evidence="3" id="KW-1185">Reference proteome</keyword>
<proteinExistence type="predicted"/>
<reference evidence="2" key="2">
    <citation type="submission" date="2022-01" db="EMBL/GenBank/DDBJ databases">
        <authorList>
            <person name="Yamashiro T."/>
            <person name="Shiraishi A."/>
            <person name="Satake H."/>
            <person name="Nakayama K."/>
        </authorList>
    </citation>
    <scope>NUCLEOTIDE SEQUENCE</scope>
</reference>
<gene>
    <name evidence="2" type="ORF">Tco_1091442</name>
</gene>
<keyword evidence="1" id="KW-0175">Coiled coil</keyword>
<evidence type="ECO:0000313" key="3">
    <source>
        <dbReference type="Proteomes" id="UP001151760"/>
    </source>
</evidence>
<protein>
    <submittedName>
        <fullName evidence="2">Uncharacterized protein</fullName>
    </submittedName>
</protein>
<feature type="non-terminal residue" evidence="2">
    <location>
        <position position="436"/>
    </location>
</feature>
<feature type="coiled-coil region" evidence="1">
    <location>
        <begin position="177"/>
        <end position="204"/>
    </location>
</feature>
<dbReference type="Proteomes" id="UP001151760">
    <property type="component" value="Unassembled WGS sequence"/>
</dbReference>
<organism evidence="2 3">
    <name type="scientific">Tanacetum coccineum</name>
    <dbReference type="NCBI Taxonomy" id="301880"/>
    <lineage>
        <taxon>Eukaryota</taxon>
        <taxon>Viridiplantae</taxon>
        <taxon>Streptophyta</taxon>
        <taxon>Embryophyta</taxon>
        <taxon>Tracheophyta</taxon>
        <taxon>Spermatophyta</taxon>
        <taxon>Magnoliopsida</taxon>
        <taxon>eudicotyledons</taxon>
        <taxon>Gunneridae</taxon>
        <taxon>Pentapetalae</taxon>
        <taxon>asterids</taxon>
        <taxon>campanulids</taxon>
        <taxon>Asterales</taxon>
        <taxon>Asteraceae</taxon>
        <taxon>Asteroideae</taxon>
        <taxon>Anthemideae</taxon>
        <taxon>Anthemidinae</taxon>
        <taxon>Tanacetum</taxon>
    </lineage>
</organism>
<evidence type="ECO:0000256" key="1">
    <source>
        <dbReference type="SAM" id="Coils"/>
    </source>
</evidence>